<dbReference type="Proteomes" id="UP000076761">
    <property type="component" value="Unassembled WGS sequence"/>
</dbReference>
<protein>
    <submittedName>
        <fullName evidence="1">Uncharacterized protein</fullName>
    </submittedName>
</protein>
<organism evidence="1 2">
    <name type="scientific">Neolentinus lepideus HHB14362 ss-1</name>
    <dbReference type="NCBI Taxonomy" id="1314782"/>
    <lineage>
        <taxon>Eukaryota</taxon>
        <taxon>Fungi</taxon>
        <taxon>Dikarya</taxon>
        <taxon>Basidiomycota</taxon>
        <taxon>Agaricomycotina</taxon>
        <taxon>Agaricomycetes</taxon>
        <taxon>Gloeophyllales</taxon>
        <taxon>Gloeophyllaceae</taxon>
        <taxon>Neolentinus</taxon>
    </lineage>
</organism>
<evidence type="ECO:0000313" key="1">
    <source>
        <dbReference type="EMBL" id="KZT18480.1"/>
    </source>
</evidence>
<keyword evidence="2" id="KW-1185">Reference proteome</keyword>
<sequence length="69" mass="7811">MPPSLPLQHVYGALGTQIDCNGLDAMTSMETFSVEYGIRCYKEEPPLREQDVMSIICAESRRASSWIRM</sequence>
<dbReference type="InParanoid" id="A0A165ML86"/>
<gene>
    <name evidence="1" type="ORF">NEOLEDRAFT_154726</name>
</gene>
<proteinExistence type="predicted"/>
<accession>A0A165ML86</accession>
<dbReference type="EMBL" id="KV425679">
    <property type="protein sequence ID" value="KZT18480.1"/>
    <property type="molecule type" value="Genomic_DNA"/>
</dbReference>
<dbReference type="AlphaFoldDB" id="A0A165ML86"/>
<reference evidence="1 2" key="1">
    <citation type="journal article" date="2016" name="Mol. Biol. Evol.">
        <title>Comparative Genomics of Early-Diverging Mushroom-Forming Fungi Provides Insights into the Origins of Lignocellulose Decay Capabilities.</title>
        <authorList>
            <person name="Nagy L.G."/>
            <person name="Riley R."/>
            <person name="Tritt A."/>
            <person name="Adam C."/>
            <person name="Daum C."/>
            <person name="Floudas D."/>
            <person name="Sun H."/>
            <person name="Yadav J.S."/>
            <person name="Pangilinan J."/>
            <person name="Larsson K.H."/>
            <person name="Matsuura K."/>
            <person name="Barry K."/>
            <person name="Labutti K."/>
            <person name="Kuo R."/>
            <person name="Ohm R.A."/>
            <person name="Bhattacharya S.S."/>
            <person name="Shirouzu T."/>
            <person name="Yoshinaga Y."/>
            <person name="Martin F.M."/>
            <person name="Grigoriev I.V."/>
            <person name="Hibbett D.S."/>
        </authorList>
    </citation>
    <scope>NUCLEOTIDE SEQUENCE [LARGE SCALE GENOMIC DNA]</scope>
    <source>
        <strain evidence="1 2">HHB14362 ss-1</strain>
    </source>
</reference>
<name>A0A165ML86_9AGAM</name>
<evidence type="ECO:0000313" key="2">
    <source>
        <dbReference type="Proteomes" id="UP000076761"/>
    </source>
</evidence>